<dbReference type="EMBL" id="JWLW01000013">
    <property type="protein sequence ID" value="KHT53713.1"/>
    <property type="molecule type" value="Genomic_DNA"/>
</dbReference>
<evidence type="ECO:0000256" key="1">
    <source>
        <dbReference type="SAM" id="Phobius"/>
    </source>
</evidence>
<keyword evidence="3" id="KW-1185">Reference proteome</keyword>
<keyword evidence="1" id="KW-0472">Membrane</keyword>
<comment type="caution">
    <text evidence="2">The sequence shown here is derived from an EMBL/GenBank/DDBJ whole genome shotgun (WGS) entry which is preliminary data.</text>
</comment>
<evidence type="ECO:0000313" key="2">
    <source>
        <dbReference type="EMBL" id="KHT53713.1"/>
    </source>
</evidence>
<evidence type="ECO:0000313" key="3">
    <source>
        <dbReference type="Proteomes" id="UP000031197"/>
    </source>
</evidence>
<name>A0A0B3Y9U8_9ALTE</name>
<proteinExistence type="predicted"/>
<dbReference type="InterPro" id="IPR005625">
    <property type="entry name" value="PepSY-ass_TM"/>
</dbReference>
<reference evidence="2 3" key="1">
    <citation type="submission" date="2014-12" db="EMBL/GenBank/DDBJ databases">
        <title>Genome sequencing of Alteromonas marina AD001.</title>
        <authorList>
            <person name="Adrian T.G.S."/>
            <person name="Chan K.G."/>
        </authorList>
    </citation>
    <scope>NUCLEOTIDE SEQUENCE [LARGE SCALE GENOMIC DNA]</scope>
    <source>
        <strain evidence="2 3">AD001</strain>
    </source>
</reference>
<keyword evidence="1" id="KW-0812">Transmembrane</keyword>
<sequence length="239" mass="27229">MMKFMRKAHNYLGLILFIQIGLWFLSGLVMAWLPIDEVRGNHLKHTVNTSWHNVTVTPSDILRHHNSAAVLSLTHRINEVGHAAPNTLDAIPVYHVVDDNTAYRYSALTGEALQTMPESAIREAAKGQYAGTGDIGATQLLSVLPQEVQNLSAPLWQVNFDDDLNSRFYIDPNTGSVVRVRTDTWRLFDFMWMLHIMDYKDRSNFNTPWLIAFSGSAFLFTLTGIALLYKRFKPKKKKH</sequence>
<feature type="transmembrane region" description="Helical" evidence="1">
    <location>
        <begin position="209"/>
        <end position="229"/>
    </location>
</feature>
<keyword evidence="1" id="KW-1133">Transmembrane helix</keyword>
<dbReference type="Pfam" id="PF03929">
    <property type="entry name" value="PepSY_TM"/>
    <property type="match status" value="1"/>
</dbReference>
<gene>
    <name evidence="2" type="ORF">RJ41_08470</name>
</gene>
<dbReference type="RefSeq" id="WP_039219345.1">
    <property type="nucleotide sequence ID" value="NZ_JWLW01000013.1"/>
</dbReference>
<dbReference type="AlphaFoldDB" id="A0A0B3Y9U8"/>
<protein>
    <submittedName>
        <fullName evidence="2">Peptidase</fullName>
    </submittedName>
</protein>
<accession>A0A0B3Y9U8</accession>
<organism evidence="2 3">
    <name type="scientific">Alteromonas marina</name>
    <dbReference type="NCBI Taxonomy" id="203795"/>
    <lineage>
        <taxon>Bacteria</taxon>
        <taxon>Pseudomonadati</taxon>
        <taxon>Pseudomonadota</taxon>
        <taxon>Gammaproteobacteria</taxon>
        <taxon>Alteromonadales</taxon>
        <taxon>Alteromonadaceae</taxon>
        <taxon>Alteromonas/Salinimonas group</taxon>
        <taxon>Alteromonas</taxon>
    </lineage>
</organism>
<dbReference type="Proteomes" id="UP000031197">
    <property type="component" value="Unassembled WGS sequence"/>
</dbReference>